<accession>A0AAV5UZK9</accession>
<dbReference type="EMBL" id="BTSY01000001">
    <property type="protein sequence ID" value="GMT12574.1"/>
    <property type="molecule type" value="Genomic_DNA"/>
</dbReference>
<feature type="transmembrane region" description="Helical" evidence="1">
    <location>
        <begin position="19"/>
        <end position="40"/>
    </location>
</feature>
<keyword evidence="1" id="KW-0472">Membrane</keyword>
<keyword evidence="3" id="KW-1185">Reference proteome</keyword>
<name>A0AAV5UZK9_9BILA</name>
<keyword evidence="1" id="KW-0812">Transmembrane</keyword>
<keyword evidence="1" id="KW-1133">Transmembrane helix</keyword>
<reference evidence="2" key="1">
    <citation type="submission" date="2023-10" db="EMBL/GenBank/DDBJ databases">
        <title>Genome assembly of Pristionchus species.</title>
        <authorList>
            <person name="Yoshida K."/>
            <person name="Sommer R.J."/>
        </authorList>
    </citation>
    <scope>NUCLEOTIDE SEQUENCE</scope>
    <source>
        <strain evidence="2">RS5133</strain>
    </source>
</reference>
<protein>
    <submittedName>
        <fullName evidence="2">Uncharacterized protein</fullName>
    </submittedName>
</protein>
<dbReference type="Proteomes" id="UP001432322">
    <property type="component" value="Unassembled WGS sequence"/>
</dbReference>
<proteinExistence type="predicted"/>
<evidence type="ECO:0000256" key="1">
    <source>
        <dbReference type="SAM" id="Phobius"/>
    </source>
</evidence>
<gene>
    <name evidence="2" type="ORF">PFISCL1PPCAC_3871</name>
</gene>
<evidence type="ECO:0000313" key="3">
    <source>
        <dbReference type="Proteomes" id="UP001432322"/>
    </source>
</evidence>
<sequence>VEQVCAYIHSTLSLFPTTFFSSMNSLFTVTLLALTTLIPAQDVSKLKLDRNRSNYNELVKLCKVVGEPPFITHFGLDKENSCADTLERGDPFSLALFNFCCPPHWCTNEKLRTQICTEA</sequence>
<comment type="caution">
    <text evidence="2">The sequence shown here is derived from an EMBL/GenBank/DDBJ whole genome shotgun (WGS) entry which is preliminary data.</text>
</comment>
<feature type="non-terminal residue" evidence="2">
    <location>
        <position position="1"/>
    </location>
</feature>
<evidence type="ECO:0000313" key="2">
    <source>
        <dbReference type="EMBL" id="GMT12574.1"/>
    </source>
</evidence>
<dbReference type="AlphaFoldDB" id="A0AAV5UZK9"/>
<organism evidence="2 3">
    <name type="scientific">Pristionchus fissidentatus</name>
    <dbReference type="NCBI Taxonomy" id="1538716"/>
    <lineage>
        <taxon>Eukaryota</taxon>
        <taxon>Metazoa</taxon>
        <taxon>Ecdysozoa</taxon>
        <taxon>Nematoda</taxon>
        <taxon>Chromadorea</taxon>
        <taxon>Rhabditida</taxon>
        <taxon>Rhabditina</taxon>
        <taxon>Diplogasteromorpha</taxon>
        <taxon>Diplogasteroidea</taxon>
        <taxon>Neodiplogasteridae</taxon>
        <taxon>Pristionchus</taxon>
    </lineage>
</organism>